<keyword evidence="17" id="KW-1185">Reference proteome</keyword>
<dbReference type="Pfam" id="PF00067">
    <property type="entry name" value="p450"/>
    <property type="match status" value="2"/>
</dbReference>
<dbReference type="GO" id="GO:0005737">
    <property type="term" value="C:cytoplasm"/>
    <property type="evidence" value="ECO:0000318"/>
    <property type="project" value="GO_Central"/>
</dbReference>
<dbReference type="GeneTree" id="ENSGT00940000154117"/>
<dbReference type="GO" id="GO:0008392">
    <property type="term" value="F:arachidonate epoxygenase activity"/>
    <property type="evidence" value="ECO:0000318"/>
    <property type="project" value="GO_Central"/>
</dbReference>
<keyword evidence="11 14" id="KW-0503">Monooxygenase</keyword>
<evidence type="ECO:0000256" key="10">
    <source>
        <dbReference type="ARBA" id="ARBA00023004"/>
    </source>
</evidence>
<dbReference type="GO" id="GO:0006805">
    <property type="term" value="P:xenobiotic metabolic process"/>
    <property type="evidence" value="ECO:0000318"/>
    <property type="project" value="GO_Central"/>
</dbReference>
<dbReference type="InterPro" id="IPR001128">
    <property type="entry name" value="Cyt_P450"/>
</dbReference>
<keyword evidence="6 13" id="KW-0479">Metal-binding</keyword>
<dbReference type="EC" id="1.14.14.1" evidence="15"/>
<evidence type="ECO:0000313" key="16">
    <source>
        <dbReference type="Ensembl" id="ENSMODP00000010210.3"/>
    </source>
</evidence>
<dbReference type="Gene3D" id="1.10.630.10">
    <property type="entry name" value="Cytochrome P450"/>
    <property type="match status" value="2"/>
</dbReference>
<keyword evidence="9 14" id="KW-0560">Oxidoreductase</keyword>
<dbReference type="HOGENOM" id="CLU_001570_22_3_1"/>
<evidence type="ECO:0000256" key="2">
    <source>
        <dbReference type="ARBA" id="ARBA00004174"/>
    </source>
</evidence>
<evidence type="ECO:0000256" key="8">
    <source>
        <dbReference type="ARBA" id="ARBA00022848"/>
    </source>
</evidence>
<evidence type="ECO:0000313" key="17">
    <source>
        <dbReference type="Proteomes" id="UP000002280"/>
    </source>
</evidence>
<dbReference type="SUPFAM" id="SSF48264">
    <property type="entry name" value="Cytochrome P450"/>
    <property type="match status" value="2"/>
</dbReference>
<dbReference type="GO" id="GO:0020037">
    <property type="term" value="F:heme binding"/>
    <property type="evidence" value="ECO:0000318"/>
    <property type="project" value="GO_Central"/>
</dbReference>
<comment type="subcellular location">
    <subcellularLocation>
        <location evidence="3 15">Endoplasmic reticulum membrane</location>
        <topology evidence="3">Peripheral membrane protein</topology>
    </subcellularLocation>
    <subcellularLocation>
        <location evidence="2 15">Microsome membrane</location>
        <topology evidence="2">Peripheral membrane protein</topology>
    </subcellularLocation>
</comment>
<dbReference type="GO" id="GO:0016712">
    <property type="term" value="F:oxidoreductase activity, acting on paired donors, with incorporation or reduction of molecular oxygen, reduced flavin or flavoprotein as one donor, and incorporation of one atom of oxygen"/>
    <property type="evidence" value="ECO:0000318"/>
    <property type="project" value="GO_Central"/>
</dbReference>
<dbReference type="PANTHER" id="PTHR24300:SF180">
    <property type="entry name" value="CYTOCHROME P450 2A6"/>
    <property type="match status" value="1"/>
</dbReference>
<dbReference type="InterPro" id="IPR002401">
    <property type="entry name" value="Cyt_P450_E_grp-I"/>
</dbReference>
<evidence type="ECO:0000256" key="1">
    <source>
        <dbReference type="ARBA" id="ARBA00001971"/>
    </source>
</evidence>
<keyword evidence="8 15" id="KW-0492">Microsome</keyword>
<dbReference type="InParanoid" id="F6ZYH4"/>
<dbReference type="STRING" id="13616.ENSMODP00000010210"/>
<proteinExistence type="inferred from homology"/>
<reference evidence="16" key="2">
    <citation type="submission" date="2025-08" db="UniProtKB">
        <authorList>
            <consortium name="Ensembl"/>
        </authorList>
    </citation>
    <scope>IDENTIFICATION</scope>
</reference>
<reference evidence="16 17" key="1">
    <citation type="journal article" date="2007" name="Nature">
        <title>Genome of the marsupial Monodelphis domestica reveals innovation in non-coding sequences.</title>
        <authorList>
            <person name="Mikkelsen T.S."/>
            <person name="Wakefield M.J."/>
            <person name="Aken B."/>
            <person name="Amemiya C.T."/>
            <person name="Chang J.L."/>
            <person name="Duke S."/>
            <person name="Garber M."/>
            <person name="Gentles A.J."/>
            <person name="Goodstadt L."/>
            <person name="Heger A."/>
            <person name="Jurka J."/>
            <person name="Kamal M."/>
            <person name="Mauceli E."/>
            <person name="Searle S.M."/>
            <person name="Sharpe T."/>
            <person name="Baker M.L."/>
            <person name="Batzer M.A."/>
            <person name="Benos P.V."/>
            <person name="Belov K."/>
            <person name="Clamp M."/>
            <person name="Cook A."/>
            <person name="Cuff J."/>
            <person name="Das R."/>
            <person name="Davidow L."/>
            <person name="Deakin J.E."/>
            <person name="Fazzari M.J."/>
            <person name="Glass J.L."/>
            <person name="Grabherr M."/>
            <person name="Greally J.M."/>
            <person name="Gu W."/>
            <person name="Hore T.A."/>
            <person name="Huttley G.A."/>
            <person name="Kleber M."/>
            <person name="Jirtle R.L."/>
            <person name="Koina E."/>
            <person name="Lee J.T."/>
            <person name="Mahony S."/>
            <person name="Marra M.A."/>
            <person name="Miller R.D."/>
            <person name="Nicholls R.D."/>
            <person name="Oda M."/>
            <person name="Papenfuss A.T."/>
            <person name="Parra Z.E."/>
            <person name="Pollock D.D."/>
            <person name="Ray D.A."/>
            <person name="Schein J.E."/>
            <person name="Speed T.P."/>
            <person name="Thompson K."/>
            <person name="VandeBerg J.L."/>
            <person name="Wade C.M."/>
            <person name="Walker J.A."/>
            <person name="Waters P.D."/>
            <person name="Webber C."/>
            <person name="Weidman J.R."/>
            <person name="Xie X."/>
            <person name="Zody M.C."/>
            <person name="Baldwin J."/>
            <person name="Abdouelleil A."/>
            <person name="Abdulkadir J."/>
            <person name="Abebe A."/>
            <person name="Abera B."/>
            <person name="Abreu J."/>
            <person name="Acer S.C."/>
            <person name="Aftuck L."/>
            <person name="Alexander A."/>
            <person name="An P."/>
            <person name="Anderson E."/>
            <person name="Anderson S."/>
            <person name="Arachi H."/>
            <person name="Azer M."/>
            <person name="Bachantsang P."/>
            <person name="Barry A."/>
            <person name="Bayul T."/>
            <person name="Berlin A."/>
            <person name="Bessette D."/>
            <person name="Bloom T."/>
            <person name="Bloom T."/>
            <person name="Boguslavskiy L."/>
            <person name="Bonnet C."/>
            <person name="Boukhgalter B."/>
            <person name="Bourzgui I."/>
            <person name="Brown A."/>
            <person name="Cahill P."/>
            <person name="Channer S."/>
            <person name="Cheshatsang Y."/>
            <person name="Chuda L."/>
            <person name="Citroen M."/>
            <person name="Collymore A."/>
            <person name="Cooke P."/>
            <person name="Costello M."/>
            <person name="D'Aco K."/>
            <person name="Daza R."/>
            <person name="De Haan G."/>
            <person name="DeGray S."/>
            <person name="DeMaso C."/>
            <person name="Dhargay N."/>
            <person name="Dooley K."/>
            <person name="Dooley E."/>
            <person name="Doricent M."/>
            <person name="Dorje P."/>
            <person name="Dorjee K."/>
            <person name="Dupes A."/>
            <person name="Elong R."/>
            <person name="Falk J."/>
            <person name="Farina A."/>
            <person name="Faro S."/>
            <person name="Ferguson D."/>
            <person name="Fisher S."/>
            <person name="Foley C.D."/>
            <person name="Franke A."/>
            <person name="Friedrich D."/>
            <person name="Gadbois L."/>
            <person name="Gearin G."/>
            <person name="Gearin C.R."/>
            <person name="Giannoukos G."/>
            <person name="Goode T."/>
            <person name="Graham J."/>
            <person name="Grandbois E."/>
            <person name="Grewal S."/>
            <person name="Gyaltsen K."/>
            <person name="Hafez N."/>
            <person name="Hagos B."/>
            <person name="Hall J."/>
            <person name="Henson C."/>
            <person name="Hollinger A."/>
            <person name="Honan T."/>
            <person name="Huard M.D."/>
            <person name="Hughes L."/>
            <person name="Hurhula B."/>
            <person name="Husby M.E."/>
            <person name="Kamat A."/>
            <person name="Kanga B."/>
            <person name="Kashin S."/>
            <person name="Khazanovich D."/>
            <person name="Kisner P."/>
            <person name="Lance K."/>
            <person name="Lara M."/>
            <person name="Lee W."/>
            <person name="Lennon N."/>
            <person name="Letendre F."/>
            <person name="LeVine R."/>
            <person name="Lipovsky A."/>
            <person name="Liu X."/>
            <person name="Liu J."/>
            <person name="Liu S."/>
            <person name="Lokyitsang T."/>
            <person name="Lokyitsang Y."/>
            <person name="Lubonja R."/>
            <person name="Lui A."/>
            <person name="MacDonald P."/>
            <person name="Magnisalis V."/>
            <person name="Maru K."/>
            <person name="Matthews C."/>
            <person name="McCusker W."/>
            <person name="McDonough S."/>
            <person name="Mehta T."/>
            <person name="Meldrim J."/>
            <person name="Meneus L."/>
            <person name="Mihai O."/>
            <person name="Mihalev A."/>
            <person name="Mihova T."/>
            <person name="Mittelman R."/>
            <person name="Mlenga V."/>
            <person name="Montmayeur A."/>
            <person name="Mulrain L."/>
            <person name="Navidi A."/>
            <person name="Naylor J."/>
            <person name="Negash T."/>
            <person name="Nguyen T."/>
            <person name="Nguyen N."/>
            <person name="Nicol R."/>
            <person name="Norbu C."/>
            <person name="Norbu N."/>
            <person name="Novod N."/>
            <person name="O'Neill B."/>
            <person name="Osman S."/>
            <person name="Markiewicz E."/>
            <person name="Oyono O.L."/>
            <person name="Patti C."/>
            <person name="Phunkhang P."/>
            <person name="Pierre F."/>
            <person name="Priest M."/>
            <person name="Raghuraman S."/>
            <person name="Rege F."/>
            <person name="Reyes R."/>
            <person name="Rise C."/>
            <person name="Rogov P."/>
            <person name="Ross K."/>
            <person name="Ryan E."/>
            <person name="Settipalli S."/>
            <person name="Shea T."/>
            <person name="Sherpa N."/>
            <person name="Shi L."/>
            <person name="Shih D."/>
            <person name="Sparrow T."/>
            <person name="Spaulding J."/>
            <person name="Stalker J."/>
            <person name="Stange-Thomann N."/>
            <person name="Stavropoulos S."/>
            <person name="Stone C."/>
            <person name="Strader C."/>
            <person name="Tesfaye S."/>
            <person name="Thomson T."/>
            <person name="Thoulutsang Y."/>
            <person name="Thoulutsang D."/>
            <person name="Topham K."/>
            <person name="Topping I."/>
            <person name="Tsamla T."/>
            <person name="Vassiliev H."/>
            <person name="Vo A."/>
            <person name="Wangchuk T."/>
            <person name="Wangdi T."/>
            <person name="Weiand M."/>
            <person name="Wilkinson J."/>
            <person name="Wilson A."/>
            <person name="Yadav S."/>
            <person name="Young G."/>
            <person name="Yu Q."/>
            <person name="Zembek L."/>
            <person name="Zhong D."/>
            <person name="Zimmer A."/>
            <person name="Zwirko Z."/>
            <person name="Jaffe D.B."/>
            <person name="Alvarez P."/>
            <person name="Brockman W."/>
            <person name="Butler J."/>
            <person name="Chin C."/>
            <person name="Gnerre S."/>
            <person name="MacCallum I."/>
            <person name="Graves J.A."/>
            <person name="Ponting C.P."/>
            <person name="Breen M."/>
            <person name="Samollow P.B."/>
            <person name="Lander E.S."/>
            <person name="Lindblad-Toh K."/>
        </authorList>
    </citation>
    <scope>NUCLEOTIDE SEQUENCE [LARGE SCALE GENOMIC DNA]</scope>
</reference>
<evidence type="ECO:0000256" key="11">
    <source>
        <dbReference type="ARBA" id="ARBA00023033"/>
    </source>
</evidence>
<reference evidence="16" key="3">
    <citation type="submission" date="2025-09" db="UniProtKB">
        <authorList>
            <consortium name="Ensembl"/>
        </authorList>
    </citation>
    <scope>IDENTIFICATION</scope>
</reference>
<accession>F6ZYH4</accession>
<comment type="function">
    <text evidence="15">Cytochromes P450 are a group of heme-thiolate monooxygenases.</text>
</comment>
<dbReference type="AlphaFoldDB" id="F6ZYH4"/>
<dbReference type="PRINTS" id="PR00463">
    <property type="entry name" value="EP450I"/>
</dbReference>
<dbReference type="Ensembl" id="ENSMODT00000010407.4">
    <property type="protein sequence ID" value="ENSMODP00000010210.3"/>
    <property type="gene ID" value="ENSMODG00000008215.4"/>
</dbReference>
<dbReference type="PANTHER" id="PTHR24300">
    <property type="entry name" value="CYTOCHROME P450 508A4-RELATED"/>
    <property type="match status" value="1"/>
</dbReference>
<keyword evidence="12" id="KW-0472">Membrane</keyword>
<keyword evidence="10 13" id="KW-0408">Iron</keyword>
<evidence type="ECO:0000256" key="15">
    <source>
        <dbReference type="RuleBase" id="RU368053"/>
    </source>
</evidence>
<dbReference type="FunFam" id="1.10.630.10:FF:000238">
    <property type="entry name" value="Cytochrome P450 2A6"/>
    <property type="match status" value="2"/>
</dbReference>
<dbReference type="PROSITE" id="PS00086">
    <property type="entry name" value="CYTOCHROME_P450"/>
    <property type="match status" value="1"/>
</dbReference>
<evidence type="ECO:0000256" key="4">
    <source>
        <dbReference type="ARBA" id="ARBA00010617"/>
    </source>
</evidence>
<keyword evidence="7 15" id="KW-0256">Endoplasmic reticulum</keyword>
<dbReference type="PRINTS" id="PR01684">
    <property type="entry name" value="EP450ICYP2A"/>
</dbReference>
<evidence type="ECO:0000256" key="7">
    <source>
        <dbReference type="ARBA" id="ARBA00022824"/>
    </source>
</evidence>
<dbReference type="GO" id="GO:0005789">
    <property type="term" value="C:endoplasmic reticulum membrane"/>
    <property type="evidence" value="ECO:0007669"/>
    <property type="project" value="UniProtKB-SubCell"/>
</dbReference>
<dbReference type="GO" id="GO:0009804">
    <property type="term" value="P:coumarin metabolic process"/>
    <property type="evidence" value="ECO:0000318"/>
    <property type="project" value="GO_Central"/>
</dbReference>
<evidence type="ECO:0000256" key="12">
    <source>
        <dbReference type="ARBA" id="ARBA00023136"/>
    </source>
</evidence>
<dbReference type="InterPro" id="IPR050182">
    <property type="entry name" value="Cytochrome_P450_fam2"/>
</dbReference>
<dbReference type="FunCoup" id="F6ZYH4">
    <property type="interactions" value="91"/>
</dbReference>
<evidence type="ECO:0000256" key="3">
    <source>
        <dbReference type="ARBA" id="ARBA00004406"/>
    </source>
</evidence>
<organism evidence="16 17">
    <name type="scientific">Monodelphis domestica</name>
    <name type="common">Gray short-tailed opossum</name>
    <dbReference type="NCBI Taxonomy" id="13616"/>
    <lineage>
        <taxon>Eukaryota</taxon>
        <taxon>Metazoa</taxon>
        <taxon>Chordata</taxon>
        <taxon>Craniata</taxon>
        <taxon>Vertebrata</taxon>
        <taxon>Euteleostomi</taxon>
        <taxon>Mammalia</taxon>
        <taxon>Metatheria</taxon>
        <taxon>Didelphimorphia</taxon>
        <taxon>Didelphidae</taxon>
        <taxon>Monodelphis</taxon>
    </lineage>
</organism>
<evidence type="ECO:0000256" key="9">
    <source>
        <dbReference type="ARBA" id="ARBA00023002"/>
    </source>
</evidence>
<evidence type="ECO:0000256" key="14">
    <source>
        <dbReference type="RuleBase" id="RU000461"/>
    </source>
</evidence>
<comment type="similarity">
    <text evidence="4 14">Belongs to the cytochrome P450 family.</text>
</comment>
<dbReference type="GO" id="GO:0005506">
    <property type="term" value="F:iron ion binding"/>
    <property type="evidence" value="ECO:0007669"/>
    <property type="project" value="UniProtKB-UniRule"/>
</dbReference>
<evidence type="ECO:0000256" key="13">
    <source>
        <dbReference type="PIRSR" id="PIRSR602401-1"/>
    </source>
</evidence>
<protein>
    <recommendedName>
        <fullName evidence="15">Cytochrome P450</fullName>
        <ecNumber evidence="15">1.14.14.1</ecNumber>
    </recommendedName>
</protein>
<gene>
    <name evidence="16" type="primary">LOC100015520</name>
</gene>
<name>F6ZYH4_MONDO</name>
<evidence type="ECO:0000256" key="5">
    <source>
        <dbReference type="ARBA" id="ARBA00022617"/>
    </source>
</evidence>
<dbReference type="eggNOG" id="KOG0156">
    <property type="taxonomic scope" value="Eukaryota"/>
</dbReference>
<dbReference type="PRINTS" id="PR00385">
    <property type="entry name" value="P450"/>
</dbReference>
<sequence>MLVSGLLLGALFFCLSALVVLSVWRQRKVRGSLPPGPTPLPFIGNYLQLNTKQMYDSIMKIGEKFGPVFTVHLGPRPIVVLSGYEAVKEALVDQAEEFSGRGEQATFDWLFKGFGVAFSNGERARQLRRFSITTLRDFGMGKRGIEERIQEEAGFLVEALRGTKGAPIDPTFFLSRTVSNVISSIVFGDRFEYEDKQFLSLLRMMLGSFQFTATSMGQLYEMFSGVMKHLPGPQQQAFKELQGLEDFITEKVRENQATLDPNHPRNFIDSFLIKMQEEKKNPNTEFFMRNLTMTTLNLFFAGTETVSTTLRYGFLLLMKHPEVEAKIHEEIDRVIGRNRSPKFEDKAKMPYTEAVIHEIQRFGDMIPMGLARRVTKDTKFRGYLIPKGTEVYPMLGSVLRDQSFFACPQDFNPQHFLDEKGQFKKSDAFVPFSIGKRYCFGEGLARMELFLFLTTILQNFRFQSPLPKEAIDISPKMLSLKYGPVYTFHLGSRPCVVIAGYQALKESLIDRAEEFGGRGEFPAVQMWSHGDGIVYGKGERWKQLRRFAIATLKNFGMGKRSLEERIREEAQHLCEEFQKTEGAPFDPTFFLSCAGSNIISSLVFGDRFAYDDPKFLELMALINSNWRIMSSFWGQVSSVVEMMSGKVL</sequence>
<dbReference type="Bgee" id="ENSMODG00000008215">
    <property type="expression patterns" value="Expressed in liver and 17 other cell types or tissues"/>
</dbReference>
<feature type="binding site" description="axial binding residue" evidence="13">
    <location>
        <position position="439"/>
    </location>
    <ligand>
        <name>heme</name>
        <dbReference type="ChEBI" id="CHEBI:30413"/>
    </ligand>
    <ligandPart>
        <name>Fe</name>
        <dbReference type="ChEBI" id="CHEBI:18248"/>
    </ligandPart>
</feature>
<comment type="catalytic activity">
    <reaction evidence="15">
        <text>an organic molecule + reduced [NADPH--hemoprotein reductase] + O2 = an alcohol + oxidized [NADPH--hemoprotein reductase] + H2O + H(+)</text>
        <dbReference type="Rhea" id="RHEA:17149"/>
        <dbReference type="Rhea" id="RHEA-COMP:11964"/>
        <dbReference type="Rhea" id="RHEA-COMP:11965"/>
        <dbReference type="ChEBI" id="CHEBI:15377"/>
        <dbReference type="ChEBI" id="CHEBI:15378"/>
        <dbReference type="ChEBI" id="CHEBI:15379"/>
        <dbReference type="ChEBI" id="CHEBI:30879"/>
        <dbReference type="ChEBI" id="CHEBI:57618"/>
        <dbReference type="ChEBI" id="CHEBI:58210"/>
        <dbReference type="ChEBI" id="CHEBI:142491"/>
        <dbReference type="EC" id="1.14.14.1"/>
    </reaction>
</comment>
<dbReference type="CDD" id="cd20668">
    <property type="entry name" value="CYP2A"/>
    <property type="match status" value="1"/>
</dbReference>
<dbReference type="InterPro" id="IPR036396">
    <property type="entry name" value="Cyt_P450_sf"/>
</dbReference>
<evidence type="ECO:0000256" key="6">
    <source>
        <dbReference type="ARBA" id="ARBA00022723"/>
    </source>
</evidence>
<dbReference type="InterPro" id="IPR017972">
    <property type="entry name" value="Cyt_P450_CS"/>
</dbReference>
<dbReference type="GO" id="GO:0019373">
    <property type="term" value="P:epoxygenase P450 pathway"/>
    <property type="evidence" value="ECO:0000318"/>
    <property type="project" value="GO_Central"/>
</dbReference>
<dbReference type="Proteomes" id="UP000002280">
    <property type="component" value="Chromosome 4"/>
</dbReference>
<dbReference type="InterPro" id="IPR008067">
    <property type="entry name" value="Cyt_P450_E_grp-I_CYP2A-like"/>
</dbReference>
<comment type="cofactor">
    <cofactor evidence="1 13 15">
        <name>heme</name>
        <dbReference type="ChEBI" id="CHEBI:30413"/>
    </cofactor>
</comment>
<keyword evidence="5 13" id="KW-0349">Heme</keyword>